<dbReference type="EMBL" id="JBBWWQ010000004">
    <property type="protein sequence ID" value="KAK8949706.1"/>
    <property type="molecule type" value="Genomic_DNA"/>
</dbReference>
<evidence type="ECO:0000256" key="1">
    <source>
        <dbReference type="SAM" id="SignalP"/>
    </source>
</evidence>
<accession>A0AAP0BV70</accession>
<evidence type="ECO:0000313" key="4">
    <source>
        <dbReference type="Proteomes" id="UP001418222"/>
    </source>
</evidence>
<protein>
    <recommendedName>
        <fullName evidence="2">Peptide N-acetyl-beta-D-glucosaminyl asparaginase amidase A N-terminal domain-containing protein</fullName>
    </recommendedName>
</protein>
<dbReference type="InterPro" id="IPR056948">
    <property type="entry name" value="PNGaseA_N"/>
</dbReference>
<feature type="chain" id="PRO_5042973003" description="Peptide N-acetyl-beta-D-glucosaminyl asparaginase amidase A N-terminal domain-containing protein" evidence="1">
    <location>
        <begin position="23"/>
        <end position="588"/>
    </location>
</feature>
<evidence type="ECO:0000313" key="3">
    <source>
        <dbReference type="EMBL" id="KAK8949706.1"/>
    </source>
</evidence>
<keyword evidence="1" id="KW-0732">Signal</keyword>
<name>A0AAP0BV70_9ASPA</name>
<evidence type="ECO:0000259" key="2">
    <source>
        <dbReference type="Pfam" id="PF12222"/>
    </source>
</evidence>
<reference evidence="3 4" key="1">
    <citation type="journal article" date="2022" name="Nat. Plants">
        <title>Genomes of leafy and leafless Platanthera orchids illuminate the evolution of mycoheterotrophy.</title>
        <authorList>
            <person name="Li M.H."/>
            <person name="Liu K.W."/>
            <person name="Li Z."/>
            <person name="Lu H.C."/>
            <person name="Ye Q.L."/>
            <person name="Zhang D."/>
            <person name="Wang J.Y."/>
            <person name="Li Y.F."/>
            <person name="Zhong Z.M."/>
            <person name="Liu X."/>
            <person name="Yu X."/>
            <person name="Liu D.K."/>
            <person name="Tu X.D."/>
            <person name="Liu B."/>
            <person name="Hao Y."/>
            <person name="Liao X.Y."/>
            <person name="Jiang Y.T."/>
            <person name="Sun W.H."/>
            <person name="Chen J."/>
            <person name="Chen Y.Q."/>
            <person name="Ai Y."/>
            <person name="Zhai J.W."/>
            <person name="Wu S.S."/>
            <person name="Zhou Z."/>
            <person name="Hsiao Y.Y."/>
            <person name="Wu W.L."/>
            <person name="Chen Y.Y."/>
            <person name="Lin Y.F."/>
            <person name="Hsu J.L."/>
            <person name="Li C.Y."/>
            <person name="Wang Z.W."/>
            <person name="Zhao X."/>
            <person name="Zhong W.Y."/>
            <person name="Ma X.K."/>
            <person name="Ma L."/>
            <person name="Huang J."/>
            <person name="Chen G.Z."/>
            <person name="Huang M.Z."/>
            <person name="Huang L."/>
            <person name="Peng D.H."/>
            <person name="Luo Y.B."/>
            <person name="Zou S.Q."/>
            <person name="Chen S.P."/>
            <person name="Lan S."/>
            <person name="Tsai W.C."/>
            <person name="Van de Peer Y."/>
            <person name="Liu Z.J."/>
        </authorList>
    </citation>
    <scope>NUCLEOTIDE SEQUENCE [LARGE SCALE GENOMIC DNA]</scope>
    <source>
        <strain evidence="3">Lor287</strain>
    </source>
</reference>
<keyword evidence="4" id="KW-1185">Reference proteome</keyword>
<gene>
    <name evidence="3" type="ORF">KSP39_PZI006040</name>
</gene>
<dbReference type="PANTHER" id="PTHR31104">
    <property type="entry name" value="PEPTIDE-N4-(N-ACETYL-BETA-GLUCOSAMINYL)ASPARAGINE AMIDASE A PROTEIN"/>
    <property type="match status" value="1"/>
</dbReference>
<comment type="caution">
    <text evidence="3">The sequence shown here is derived from an EMBL/GenBank/DDBJ whole genome shotgun (WGS) entry which is preliminary data.</text>
</comment>
<feature type="domain" description="Peptide N-acetyl-beta-D-glucosaminyl asparaginase amidase A N-terminal" evidence="2">
    <location>
        <begin position="47"/>
        <end position="388"/>
    </location>
</feature>
<sequence>MGCRYYSTVLLLLSLSMPMIHCQGPVPTITLEHLDPTLPPAGLAGQVPKCSIIVLQQDFAETVGSPPASANYTHPRECPFPWTRVILELSLSASDLQRDRVAAVWIDGVEVLRTITPLPMAPGAFWTIRKDVSRYAALLRRLGDPSYTTARGHGAISMMLENSNSPGHLPGIYSANVSLHFYRGATMTTAAAASAHPNTRGLYHEPADVILPVSNPAGYRGSDGFWFRIQNETHVQTASIAIPMNAYRAVLEVFVSYHGVDELWYTNPLRTSYLHSSSTANLSSPRANGGFRQLYANIDGQFAGGHIPFPVIYPRSINPFFWSPVASIGAFDMPSYDLDITPFLGLLLDGRMHEIGLGVRDAQPYWLVSANLHVWVDLWSDAVRAGLMSYFVPPLKMNRNAEWRNQDGQSEIDAEGLWRFTGWVSSSRGNLTTSVRQKIKFKSQIEVQNRGAVTQVEVNNKERMMVEVARGHQTLGRAQMLMEAPLQVQTTSVSAAGGSVFRKSRLFHQLLESVALSEGQAMATSTLTDRQDAEGSSLMRGEEPVWGSGATRSSYKYRDDNTCYLRSVNTAGGVIMTDTTSPSCVAEA</sequence>
<feature type="signal peptide" evidence="1">
    <location>
        <begin position="1"/>
        <end position="22"/>
    </location>
</feature>
<organism evidence="3 4">
    <name type="scientific">Platanthera zijinensis</name>
    <dbReference type="NCBI Taxonomy" id="2320716"/>
    <lineage>
        <taxon>Eukaryota</taxon>
        <taxon>Viridiplantae</taxon>
        <taxon>Streptophyta</taxon>
        <taxon>Embryophyta</taxon>
        <taxon>Tracheophyta</taxon>
        <taxon>Spermatophyta</taxon>
        <taxon>Magnoliopsida</taxon>
        <taxon>Liliopsida</taxon>
        <taxon>Asparagales</taxon>
        <taxon>Orchidaceae</taxon>
        <taxon>Orchidoideae</taxon>
        <taxon>Orchideae</taxon>
        <taxon>Orchidinae</taxon>
        <taxon>Platanthera</taxon>
    </lineage>
</organism>
<dbReference type="Proteomes" id="UP001418222">
    <property type="component" value="Unassembled WGS sequence"/>
</dbReference>
<dbReference type="Pfam" id="PF12222">
    <property type="entry name" value="PNGaseA"/>
    <property type="match status" value="1"/>
</dbReference>
<dbReference type="InterPro" id="IPR021102">
    <property type="entry name" value="PNGase_A"/>
</dbReference>
<proteinExistence type="predicted"/>
<dbReference type="AlphaFoldDB" id="A0AAP0BV70"/>